<gene>
    <name evidence="9" type="ORF">QO010_002570</name>
</gene>
<feature type="transmembrane region" description="Helical" evidence="8">
    <location>
        <begin position="231"/>
        <end position="251"/>
    </location>
</feature>
<feature type="transmembrane region" description="Helical" evidence="8">
    <location>
        <begin position="152"/>
        <end position="175"/>
    </location>
</feature>
<keyword evidence="10" id="KW-1185">Reference proteome</keyword>
<evidence type="ECO:0000256" key="2">
    <source>
        <dbReference type="ARBA" id="ARBA00010185"/>
    </source>
</evidence>
<comment type="catalytic activity">
    <reaction evidence="7">
        <text>a 1,2-diacyl-sn-glycero-3-phosphate + CTP + H(+) = a CDP-1,2-diacyl-sn-glycerol + diphosphate</text>
        <dbReference type="Rhea" id="RHEA:16229"/>
        <dbReference type="ChEBI" id="CHEBI:15378"/>
        <dbReference type="ChEBI" id="CHEBI:33019"/>
        <dbReference type="ChEBI" id="CHEBI:37563"/>
        <dbReference type="ChEBI" id="CHEBI:58332"/>
        <dbReference type="ChEBI" id="CHEBI:58608"/>
        <dbReference type="EC" id="2.7.7.41"/>
    </reaction>
</comment>
<dbReference type="InterPro" id="IPR000374">
    <property type="entry name" value="PC_trans"/>
</dbReference>
<dbReference type="PANTHER" id="PTHR43535">
    <property type="entry name" value="PHOSPHATIDATE CYTIDYLYLTRANSFERASE"/>
    <property type="match status" value="1"/>
</dbReference>
<dbReference type="PANTHER" id="PTHR43535:SF1">
    <property type="entry name" value="PHOSPHATIDATE CYTIDYLYLTRANSFERASE"/>
    <property type="match status" value="1"/>
</dbReference>
<reference evidence="9 10" key="1">
    <citation type="submission" date="2023-07" db="EMBL/GenBank/DDBJ databases">
        <title>Genomic Encyclopedia of Type Strains, Phase IV (KMG-IV): sequencing the most valuable type-strain genomes for metagenomic binning, comparative biology and taxonomic classification.</title>
        <authorList>
            <person name="Goeker M."/>
        </authorList>
    </citation>
    <scope>NUCLEOTIDE SEQUENCE [LARGE SCALE GENOMIC DNA]</scope>
    <source>
        <strain evidence="9 10">DSM 18695</strain>
    </source>
</reference>
<evidence type="ECO:0000256" key="7">
    <source>
        <dbReference type="RuleBase" id="RU003938"/>
    </source>
</evidence>
<keyword evidence="4 7" id="KW-0812">Transmembrane</keyword>
<protein>
    <recommendedName>
        <fullName evidence="7">Phosphatidate cytidylyltransferase</fullName>
        <ecNumber evidence="7">2.7.7.41</ecNumber>
    </recommendedName>
</protein>
<dbReference type="EMBL" id="JAUSVS010000004">
    <property type="protein sequence ID" value="MDQ0464786.1"/>
    <property type="molecule type" value="Genomic_DNA"/>
</dbReference>
<evidence type="ECO:0000256" key="6">
    <source>
        <dbReference type="ARBA" id="ARBA00023136"/>
    </source>
</evidence>
<keyword evidence="6 8" id="KW-0472">Membrane</keyword>
<feature type="transmembrane region" description="Helical" evidence="8">
    <location>
        <begin position="18"/>
        <end position="38"/>
    </location>
</feature>
<proteinExistence type="inferred from homology"/>
<evidence type="ECO:0000313" key="9">
    <source>
        <dbReference type="EMBL" id="MDQ0464786.1"/>
    </source>
</evidence>
<dbReference type="RefSeq" id="WP_307349695.1">
    <property type="nucleotide sequence ID" value="NZ_JAUSVS010000004.1"/>
</dbReference>
<keyword evidence="3 7" id="KW-0808">Transferase</keyword>
<feature type="transmembrane region" description="Helical" evidence="8">
    <location>
        <begin position="127"/>
        <end position="145"/>
    </location>
</feature>
<evidence type="ECO:0000313" key="10">
    <source>
        <dbReference type="Proteomes" id="UP001228905"/>
    </source>
</evidence>
<evidence type="ECO:0000256" key="4">
    <source>
        <dbReference type="ARBA" id="ARBA00022692"/>
    </source>
</evidence>
<dbReference type="Proteomes" id="UP001228905">
    <property type="component" value="Unassembled WGS sequence"/>
</dbReference>
<keyword evidence="5 8" id="KW-1133">Transmembrane helix</keyword>
<dbReference type="Pfam" id="PF01148">
    <property type="entry name" value="CTP_transf_1"/>
    <property type="match status" value="1"/>
</dbReference>
<evidence type="ECO:0000256" key="8">
    <source>
        <dbReference type="SAM" id="Phobius"/>
    </source>
</evidence>
<comment type="similarity">
    <text evidence="2 7">Belongs to the CDS family.</text>
</comment>
<comment type="caution">
    <text evidence="9">The sequence shown here is derived from an EMBL/GenBank/DDBJ whole genome shotgun (WGS) entry which is preliminary data.</text>
</comment>
<evidence type="ECO:0000256" key="3">
    <source>
        <dbReference type="ARBA" id="ARBA00022679"/>
    </source>
</evidence>
<evidence type="ECO:0000256" key="1">
    <source>
        <dbReference type="ARBA" id="ARBA00004141"/>
    </source>
</evidence>
<organism evidence="9 10">
    <name type="scientific">Caulobacter ginsengisoli</name>
    <dbReference type="NCBI Taxonomy" id="400775"/>
    <lineage>
        <taxon>Bacteria</taxon>
        <taxon>Pseudomonadati</taxon>
        <taxon>Pseudomonadota</taxon>
        <taxon>Alphaproteobacteria</taxon>
        <taxon>Caulobacterales</taxon>
        <taxon>Caulobacteraceae</taxon>
        <taxon>Caulobacter</taxon>
    </lineage>
</organism>
<name>A0ABU0IRZ4_9CAUL</name>
<feature type="transmembrane region" description="Helical" evidence="8">
    <location>
        <begin position="103"/>
        <end position="121"/>
    </location>
</feature>
<accession>A0ABU0IRZ4</accession>
<evidence type="ECO:0000256" key="5">
    <source>
        <dbReference type="ARBA" id="ARBA00022989"/>
    </source>
</evidence>
<sequence length="324" mass="35433">MDVIDKALAWLLSHPSNLLWGLAGVVGLCTLGAIAGMILPLVQPAKDHTNLRERVASWWVMIALLAGALLIGWPAVVILFAIVSFIALREFLSLAPTRREDRLIILAAYLTIPLSYFFIIIDRYGIYLVFVPVYCFLVTPFLMACMGQTRNYLAAVAMFHWGLMTCVYNVGYAAFLMRATSAEIMPAGPAGLVFMLLVATEFNDVAQYVWGKLFGRRKITPTVSPNKTWEGFIGGWVSTAALIWFVGPLFLPVQGGALATIAVTLPLAGFAGDVTMSAIKRDLGVKDTSHLIPGHGGVLDRIDSLTFTAPLFFHLLAFFTVGRF</sequence>
<comment type="subcellular location">
    <subcellularLocation>
        <location evidence="1">Membrane</location>
        <topology evidence="1">Multi-pass membrane protein</topology>
    </subcellularLocation>
</comment>
<comment type="pathway">
    <text evidence="7">Phospholipid metabolism; CDP-diacylglycerol biosynthesis; CDP-diacylglycerol from sn-glycerol 3-phosphate: step 3/3.</text>
</comment>
<feature type="transmembrane region" description="Helical" evidence="8">
    <location>
        <begin position="187"/>
        <end position="210"/>
    </location>
</feature>
<dbReference type="GO" id="GO:0004605">
    <property type="term" value="F:phosphatidate cytidylyltransferase activity"/>
    <property type="evidence" value="ECO:0007669"/>
    <property type="project" value="UniProtKB-EC"/>
</dbReference>
<keyword evidence="7 9" id="KW-0548">Nucleotidyltransferase</keyword>
<feature type="transmembrane region" description="Helical" evidence="8">
    <location>
        <begin position="257"/>
        <end position="279"/>
    </location>
</feature>
<feature type="transmembrane region" description="Helical" evidence="8">
    <location>
        <begin position="58"/>
        <end position="91"/>
    </location>
</feature>
<dbReference type="EC" id="2.7.7.41" evidence="7"/>
<dbReference type="PROSITE" id="PS01315">
    <property type="entry name" value="CDS"/>
    <property type="match status" value="1"/>
</dbReference>